<protein>
    <submittedName>
        <fullName evidence="1">DinB family protein</fullName>
    </submittedName>
</protein>
<dbReference type="SUPFAM" id="SSF109854">
    <property type="entry name" value="DinB/YfiT-like putative metalloenzymes"/>
    <property type="match status" value="1"/>
</dbReference>
<evidence type="ECO:0000313" key="2">
    <source>
        <dbReference type="Proteomes" id="UP000638732"/>
    </source>
</evidence>
<evidence type="ECO:0000313" key="1">
    <source>
        <dbReference type="EMBL" id="NCD71335.1"/>
    </source>
</evidence>
<dbReference type="RefSeq" id="WP_166587299.1">
    <property type="nucleotide sequence ID" value="NZ_WWEO01000044.1"/>
</dbReference>
<name>A0A966DU45_9SPHI</name>
<proteinExistence type="predicted"/>
<organism evidence="1 2">
    <name type="scientific">Mucilaginibacter agri</name>
    <dbReference type="NCBI Taxonomy" id="2695265"/>
    <lineage>
        <taxon>Bacteria</taxon>
        <taxon>Pseudomonadati</taxon>
        <taxon>Bacteroidota</taxon>
        <taxon>Sphingobacteriia</taxon>
        <taxon>Sphingobacteriales</taxon>
        <taxon>Sphingobacteriaceae</taxon>
        <taxon>Mucilaginibacter</taxon>
    </lineage>
</organism>
<dbReference type="EMBL" id="WWEO01000044">
    <property type="protein sequence ID" value="NCD71335.1"/>
    <property type="molecule type" value="Genomic_DNA"/>
</dbReference>
<dbReference type="InterPro" id="IPR034660">
    <property type="entry name" value="DinB/YfiT-like"/>
</dbReference>
<sequence length="157" mass="18096">MDKQHDILINELEKLLRGGTAHASLKDAVAGLPAELRGVTPEKLPYSIWQLVEHIRIAQWDMLEFSRDPNHQSPKWPDDFWPKEAAPSDETAWKNSINQINIDLESFINLLKKDNIYKELPHGDGQSILREALQMADHTSYHISEIIIIRRLLGAWK</sequence>
<accession>A0A966DU45</accession>
<gene>
    <name evidence="1" type="ORF">GSY63_18355</name>
</gene>
<reference evidence="1" key="2">
    <citation type="submission" date="2020-10" db="EMBL/GenBank/DDBJ databases">
        <title>Mucilaginibacter sp. nov., isolated from soil.</title>
        <authorList>
            <person name="Jeon C.O."/>
        </authorList>
    </citation>
    <scope>NUCLEOTIDE SEQUENCE</scope>
    <source>
        <strain evidence="1">R11</strain>
    </source>
</reference>
<dbReference type="Proteomes" id="UP000638732">
    <property type="component" value="Unassembled WGS sequence"/>
</dbReference>
<dbReference type="Gene3D" id="1.20.120.450">
    <property type="entry name" value="dinb family like domain"/>
    <property type="match status" value="1"/>
</dbReference>
<reference evidence="1" key="1">
    <citation type="submission" date="2020-01" db="EMBL/GenBank/DDBJ databases">
        <authorList>
            <person name="Seo Y.L."/>
        </authorList>
    </citation>
    <scope>NUCLEOTIDE SEQUENCE</scope>
    <source>
        <strain evidence="1">R11</strain>
    </source>
</reference>
<comment type="caution">
    <text evidence="1">The sequence shown here is derived from an EMBL/GenBank/DDBJ whole genome shotgun (WGS) entry which is preliminary data.</text>
</comment>
<keyword evidence="2" id="KW-1185">Reference proteome</keyword>
<dbReference type="AlphaFoldDB" id="A0A966DU45"/>